<dbReference type="SUPFAM" id="SSF89562">
    <property type="entry name" value="RraA-like"/>
    <property type="match status" value="1"/>
</dbReference>
<dbReference type="AlphaFoldDB" id="A0A0D0F2M0"/>
<dbReference type="Gene3D" id="3.50.30.40">
    <property type="entry name" value="Ribonuclease E inhibitor RraA/RraA-like"/>
    <property type="match status" value="1"/>
</dbReference>
<dbReference type="RefSeq" id="WP_041884200.1">
    <property type="nucleotide sequence ID" value="NZ_CP157278.1"/>
</dbReference>
<comment type="cofactor">
    <cofactor evidence="1">
        <name>Mg(2+)</name>
        <dbReference type="ChEBI" id="CHEBI:18420"/>
    </cofactor>
</comment>
<dbReference type="STRING" id="1503925.TH53_18615"/>
<evidence type="ECO:0000313" key="2">
    <source>
        <dbReference type="EMBL" id="KIO75798.1"/>
    </source>
</evidence>
<dbReference type="InterPro" id="IPR036704">
    <property type="entry name" value="RraA/RraA-like_sf"/>
</dbReference>
<dbReference type="PANTHER" id="PTHR33254:SF16">
    <property type="entry name" value="BLR3842 PROTEIN"/>
    <property type="match status" value="1"/>
</dbReference>
<gene>
    <name evidence="2" type="ORF">TH53_18615</name>
</gene>
<dbReference type="GO" id="GO:0008168">
    <property type="term" value="F:methyltransferase activity"/>
    <property type="evidence" value="ECO:0007669"/>
    <property type="project" value="UniProtKB-KW"/>
</dbReference>
<dbReference type="CDD" id="cd16841">
    <property type="entry name" value="RraA_family"/>
    <property type="match status" value="1"/>
</dbReference>
<comment type="caution">
    <text evidence="2">The sequence shown here is derived from an EMBL/GenBank/DDBJ whole genome shotgun (WGS) entry which is preliminary data.</text>
</comment>
<keyword evidence="2" id="KW-0489">Methyltransferase</keyword>
<dbReference type="EMBL" id="JXRA01000082">
    <property type="protein sequence ID" value="KIO75798.1"/>
    <property type="molecule type" value="Genomic_DNA"/>
</dbReference>
<keyword evidence="2" id="KW-0808">Transferase</keyword>
<dbReference type="Proteomes" id="UP000032049">
    <property type="component" value="Unassembled WGS sequence"/>
</dbReference>
<dbReference type="GO" id="GO:0046872">
    <property type="term" value="F:metal ion binding"/>
    <property type="evidence" value="ECO:0007669"/>
    <property type="project" value="UniProtKB-KW"/>
</dbReference>
<organism evidence="2 3">
    <name type="scientific">Pedobacter lusitanus</name>
    <dbReference type="NCBI Taxonomy" id="1503925"/>
    <lineage>
        <taxon>Bacteria</taxon>
        <taxon>Pseudomonadati</taxon>
        <taxon>Bacteroidota</taxon>
        <taxon>Sphingobacteriia</taxon>
        <taxon>Sphingobacteriales</taxon>
        <taxon>Sphingobacteriaceae</taxon>
        <taxon>Pedobacter</taxon>
    </lineage>
</organism>
<proteinExistence type="predicted"/>
<evidence type="ECO:0000313" key="3">
    <source>
        <dbReference type="Proteomes" id="UP000032049"/>
    </source>
</evidence>
<dbReference type="OrthoDB" id="9784786at2"/>
<feature type="binding site" evidence="1">
    <location>
        <position position="122"/>
    </location>
    <ligand>
        <name>substrate</name>
    </ligand>
</feature>
<dbReference type="InterPro" id="IPR005493">
    <property type="entry name" value="RraA/RraA-like"/>
</dbReference>
<dbReference type="PANTHER" id="PTHR33254">
    <property type="entry name" value="4-HYDROXY-4-METHYL-2-OXOGLUTARATE ALDOLASE 3-RELATED"/>
    <property type="match status" value="1"/>
</dbReference>
<keyword evidence="3" id="KW-1185">Reference proteome</keyword>
<feature type="binding site" evidence="1">
    <location>
        <position position="123"/>
    </location>
    <ligand>
        <name>substrate</name>
    </ligand>
</feature>
<reference evidence="2 3" key="1">
    <citation type="submission" date="2015-01" db="EMBL/GenBank/DDBJ databases">
        <title>Draft genome sequence of Pedobacter sp. NL19 isolated from sludge of an effluent treatment pond in an abandoned uranium mine.</title>
        <authorList>
            <person name="Santos T."/>
            <person name="Caetano T."/>
            <person name="Covas C."/>
            <person name="Cruz A."/>
            <person name="Mendo S."/>
        </authorList>
    </citation>
    <scope>NUCLEOTIDE SEQUENCE [LARGE SCALE GENOMIC DNA]</scope>
    <source>
        <strain evidence="2 3">NL19</strain>
    </source>
</reference>
<keyword evidence="1" id="KW-0479">Metal-binding</keyword>
<accession>A0A0D0F2M0</accession>
<dbReference type="GO" id="GO:0032259">
    <property type="term" value="P:methylation"/>
    <property type="evidence" value="ECO:0007669"/>
    <property type="project" value="UniProtKB-KW"/>
</dbReference>
<protein>
    <submittedName>
        <fullName evidence="2">Methyltransferase</fullName>
    </submittedName>
</protein>
<evidence type="ECO:0000256" key="1">
    <source>
        <dbReference type="PIRSR" id="PIRSR605493-1"/>
    </source>
</evidence>
<keyword evidence="1" id="KW-0460">Magnesium</keyword>
<dbReference type="Pfam" id="PF03737">
    <property type="entry name" value="RraA-like"/>
    <property type="match status" value="1"/>
</dbReference>
<sequence>MFNPIPAENSFSLRLEKCYTGAVYDVMRNLGYPDQLLPNHIRPMNLQHKIAGPVFTIAGNIDLTLDKDTSLLKWCEMLSKAPSGHVLICQPNDNTVAHMGELSAETLTFKGILGYIVDGGCRDSSFVDSIGFPVYCSYFTPRDVVATWCTTELGGNINIGNVSISTGDYVLADRDGIIVIPANLVQQVIEQTEEVLKTENLVRKAILAGTDPVDAYLQFKKF</sequence>
<name>A0A0D0F2M0_9SPHI</name>